<proteinExistence type="predicted"/>
<name>A0A9N9H6A3_9GLOM</name>
<keyword evidence="2" id="KW-1185">Reference proteome</keyword>
<sequence>MIEVVANELVSTRGYSKNDMKIWRLHKNVDWVCELARHAGGGDYGGARKRTFKNNFA</sequence>
<evidence type="ECO:0000313" key="1">
    <source>
        <dbReference type="EMBL" id="CAG8650410.1"/>
    </source>
</evidence>
<dbReference type="AlphaFoldDB" id="A0A9N9H6A3"/>
<comment type="caution">
    <text evidence="1">The sequence shown here is derived from an EMBL/GenBank/DDBJ whole genome shotgun (WGS) entry which is preliminary data.</text>
</comment>
<organism evidence="1 2">
    <name type="scientific">Paraglomus occultum</name>
    <dbReference type="NCBI Taxonomy" id="144539"/>
    <lineage>
        <taxon>Eukaryota</taxon>
        <taxon>Fungi</taxon>
        <taxon>Fungi incertae sedis</taxon>
        <taxon>Mucoromycota</taxon>
        <taxon>Glomeromycotina</taxon>
        <taxon>Glomeromycetes</taxon>
        <taxon>Paraglomerales</taxon>
        <taxon>Paraglomeraceae</taxon>
        <taxon>Paraglomus</taxon>
    </lineage>
</organism>
<accession>A0A9N9H6A3</accession>
<evidence type="ECO:0000313" key="2">
    <source>
        <dbReference type="Proteomes" id="UP000789572"/>
    </source>
</evidence>
<feature type="non-terminal residue" evidence="1">
    <location>
        <position position="57"/>
    </location>
</feature>
<reference evidence="1" key="1">
    <citation type="submission" date="2021-06" db="EMBL/GenBank/DDBJ databases">
        <authorList>
            <person name="Kallberg Y."/>
            <person name="Tangrot J."/>
            <person name="Rosling A."/>
        </authorList>
    </citation>
    <scope>NUCLEOTIDE SEQUENCE</scope>
    <source>
        <strain evidence="1">IA702</strain>
    </source>
</reference>
<protein>
    <submittedName>
        <fullName evidence="1">10044_t:CDS:1</fullName>
    </submittedName>
</protein>
<dbReference type="Proteomes" id="UP000789572">
    <property type="component" value="Unassembled WGS sequence"/>
</dbReference>
<dbReference type="EMBL" id="CAJVPJ010004275">
    <property type="protein sequence ID" value="CAG8650410.1"/>
    <property type="molecule type" value="Genomic_DNA"/>
</dbReference>
<gene>
    <name evidence="1" type="ORF">POCULU_LOCUS9919</name>
</gene>